<organism evidence="10 11">
    <name type="scientific">Histophilus somni</name>
    <name type="common">Haemophilus somnus</name>
    <dbReference type="NCBI Taxonomy" id="731"/>
    <lineage>
        <taxon>Bacteria</taxon>
        <taxon>Pseudomonadati</taxon>
        <taxon>Pseudomonadota</taxon>
        <taxon>Gammaproteobacteria</taxon>
        <taxon>Pasteurellales</taxon>
        <taxon>Pasteurellaceae</taxon>
        <taxon>Histophilus</taxon>
    </lineage>
</organism>
<keyword evidence="3" id="KW-1134">Transmembrane beta strand</keyword>
<keyword evidence="5" id="KW-0732">Signal</keyword>
<evidence type="ECO:0000256" key="7">
    <source>
        <dbReference type="ARBA" id="ARBA00023237"/>
    </source>
</evidence>
<evidence type="ECO:0000256" key="2">
    <source>
        <dbReference type="ARBA" id="ARBA00004442"/>
    </source>
</evidence>
<proteinExistence type="predicted"/>
<evidence type="ECO:0000313" key="10">
    <source>
        <dbReference type="EMBL" id="TEW27022.1"/>
    </source>
</evidence>
<keyword evidence="4" id="KW-0812">Transmembrane</keyword>
<dbReference type="AlphaFoldDB" id="A0AAX2S160"/>
<protein>
    <recommendedName>
        <fullName evidence="9">Trimeric autotransporter adhesin YadA-like C-terminal membrane anchor domain-containing protein</fullName>
    </recommendedName>
</protein>
<evidence type="ECO:0000256" key="3">
    <source>
        <dbReference type="ARBA" id="ARBA00022452"/>
    </source>
</evidence>
<feature type="non-terminal residue" evidence="10">
    <location>
        <position position="1"/>
    </location>
</feature>
<evidence type="ECO:0000256" key="4">
    <source>
        <dbReference type="ARBA" id="ARBA00022692"/>
    </source>
</evidence>
<name>A0AAX2S160_HISSO</name>
<evidence type="ECO:0000256" key="5">
    <source>
        <dbReference type="ARBA" id="ARBA00022729"/>
    </source>
</evidence>
<dbReference type="SUPFAM" id="SSF54523">
    <property type="entry name" value="Pili subunits"/>
    <property type="match status" value="1"/>
</dbReference>
<feature type="domain" description="Trimeric autotransporter adhesin YadA-like C-terminal membrane anchor" evidence="9">
    <location>
        <begin position="242"/>
        <end position="296"/>
    </location>
</feature>
<comment type="caution">
    <text evidence="10">The sequence shown here is derived from an EMBL/GenBank/DDBJ whole genome shotgun (WGS) entry which is preliminary data.</text>
</comment>
<gene>
    <name evidence="10" type="ORF">E2R48_10010</name>
</gene>
<evidence type="ECO:0000256" key="1">
    <source>
        <dbReference type="ARBA" id="ARBA00004241"/>
    </source>
</evidence>
<dbReference type="GO" id="GO:0009986">
    <property type="term" value="C:cell surface"/>
    <property type="evidence" value="ECO:0007669"/>
    <property type="project" value="UniProtKB-SubCell"/>
</dbReference>
<feature type="region of interest" description="Disordered" evidence="8">
    <location>
        <begin position="83"/>
        <end position="108"/>
    </location>
</feature>
<evidence type="ECO:0000256" key="8">
    <source>
        <dbReference type="SAM" id="MobiDB-lite"/>
    </source>
</evidence>
<comment type="subcellular location">
    <subcellularLocation>
        <location evidence="2">Cell outer membrane</location>
    </subcellularLocation>
    <subcellularLocation>
        <location evidence="1">Cell surface</location>
    </subcellularLocation>
</comment>
<dbReference type="InterPro" id="IPR045584">
    <property type="entry name" value="Pilin-like"/>
</dbReference>
<keyword evidence="6" id="KW-0472">Membrane</keyword>
<dbReference type="InterPro" id="IPR005594">
    <property type="entry name" value="YadA_C"/>
</dbReference>
<reference evidence="10 11" key="1">
    <citation type="submission" date="2019-03" db="EMBL/GenBank/DDBJ databases">
        <title>Horizontal Gene Transfer Machinery in Histophilus somni.</title>
        <authorList>
            <person name="Mostafa Nazari M."/>
            <person name="Liljebjelke K."/>
        </authorList>
    </citation>
    <scope>NUCLEOTIDE SEQUENCE [LARGE SCALE GENOMIC DNA]</scope>
    <source>
        <strain evidence="10 11">UOC-EPH-KLM-04</strain>
    </source>
</reference>
<evidence type="ECO:0000256" key="6">
    <source>
        <dbReference type="ARBA" id="ARBA00023136"/>
    </source>
</evidence>
<evidence type="ECO:0000313" key="11">
    <source>
        <dbReference type="Proteomes" id="UP000297565"/>
    </source>
</evidence>
<sequence length="296" mass="31400">NLADLKAVAQAGLRFKGNQGDDVVRRISDTLTIKGEEETQNGQTTSSFSSAAGNIKVETNTAKDGLEIKLSDTLKNMKAFETKEEGDKKSTLNSDGLTVVNKNGSNKDKSATYGADNIMLEDKKTGNKATITAESLTFADNVAQNQQNPMPKAVLNKNGLTVTGANGEIKIDGENGIITVPDIKPTTSESAVVNKKYVDTLQRQTDQKLGNLEHKLDMSNKELRAGVAQAVAQANLPVNILPGKSTLSLATGNYMGTQAFAVGYSRVSDNGKLSVKFSLGHGDKKTSVGAGIGYSW</sequence>
<keyword evidence="7" id="KW-0998">Cell outer membrane</keyword>
<dbReference type="RefSeq" id="WP_169050972.1">
    <property type="nucleotide sequence ID" value="NZ_SMDH01000037.1"/>
</dbReference>
<accession>A0AAX2S160</accession>
<evidence type="ECO:0000259" key="9">
    <source>
        <dbReference type="Pfam" id="PF03895"/>
    </source>
</evidence>
<feature type="compositionally biased region" description="Polar residues" evidence="8">
    <location>
        <begin position="91"/>
        <end position="104"/>
    </location>
</feature>
<dbReference type="GO" id="GO:0009279">
    <property type="term" value="C:cell outer membrane"/>
    <property type="evidence" value="ECO:0007669"/>
    <property type="project" value="UniProtKB-SubCell"/>
</dbReference>
<dbReference type="Gene3D" id="3.30.1300.30">
    <property type="entry name" value="GSPII I/J protein-like"/>
    <property type="match status" value="1"/>
</dbReference>
<dbReference type="EMBL" id="SNRV01000042">
    <property type="protein sequence ID" value="TEW27022.1"/>
    <property type="molecule type" value="Genomic_DNA"/>
</dbReference>
<dbReference type="Proteomes" id="UP000297565">
    <property type="component" value="Unassembled WGS sequence"/>
</dbReference>
<dbReference type="Pfam" id="PF03895">
    <property type="entry name" value="YadA_anchor"/>
    <property type="match status" value="1"/>
</dbReference>